<comment type="subcellular location">
    <subcellularLocation>
        <location evidence="1">Cell membrane</location>
        <topology evidence="1">Multi-pass membrane protein</topology>
    </subcellularLocation>
</comment>
<evidence type="ECO:0000256" key="4">
    <source>
        <dbReference type="ARBA" id="ARBA00022692"/>
    </source>
</evidence>
<dbReference type="GO" id="GO:0022857">
    <property type="term" value="F:transmembrane transporter activity"/>
    <property type="evidence" value="ECO:0007669"/>
    <property type="project" value="InterPro"/>
</dbReference>
<feature type="transmembrane region" description="Helical" evidence="7">
    <location>
        <begin position="290"/>
        <end position="309"/>
    </location>
</feature>
<keyword evidence="3" id="KW-1003">Cell membrane</keyword>
<feature type="transmembrane region" description="Helical" evidence="7">
    <location>
        <begin position="21"/>
        <end position="45"/>
    </location>
</feature>
<dbReference type="eggNOG" id="COG0477">
    <property type="taxonomic scope" value="Bacteria"/>
</dbReference>
<feature type="transmembrane region" description="Helical" evidence="7">
    <location>
        <begin position="180"/>
        <end position="204"/>
    </location>
</feature>
<dbReference type="RefSeq" id="WP_023359618.1">
    <property type="nucleotide sequence ID" value="NC_022657.1"/>
</dbReference>
<evidence type="ECO:0000256" key="3">
    <source>
        <dbReference type="ARBA" id="ARBA00022475"/>
    </source>
</evidence>
<evidence type="ECO:0000256" key="7">
    <source>
        <dbReference type="SAM" id="Phobius"/>
    </source>
</evidence>
<keyword evidence="4 7" id="KW-0812">Transmembrane</keyword>
<dbReference type="InterPro" id="IPR020846">
    <property type="entry name" value="MFS_dom"/>
</dbReference>
<feature type="domain" description="Major facilitator superfamily (MFS) profile" evidence="8">
    <location>
        <begin position="19"/>
        <end position="406"/>
    </location>
</feature>
<dbReference type="PANTHER" id="PTHR23517">
    <property type="entry name" value="RESISTANCE PROTEIN MDTM, PUTATIVE-RELATED-RELATED"/>
    <property type="match status" value="1"/>
</dbReference>
<feature type="transmembrane region" description="Helical" evidence="7">
    <location>
        <begin position="51"/>
        <end position="74"/>
    </location>
</feature>
<feature type="transmembrane region" description="Helical" evidence="7">
    <location>
        <begin position="315"/>
        <end position="340"/>
    </location>
</feature>
<dbReference type="PANTHER" id="PTHR23517:SF13">
    <property type="entry name" value="MAJOR FACILITATOR SUPERFAMILY MFS_1"/>
    <property type="match status" value="1"/>
</dbReference>
<feature type="transmembrane region" description="Helical" evidence="7">
    <location>
        <begin position="260"/>
        <end position="278"/>
    </location>
</feature>
<organism evidence="9 10">
    <name type="scientific">Actinoplanes friuliensis DSM 7358</name>
    <dbReference type="NCBI Taxonomy" id="1246995"/>
    <lineage>
        <taxon>Bacteria</taxon>
        <taxon>Bacillati</taxon>
        <taxon>Actinomycetota</taxon>
        <taxon>Actinomycetes</taxon>
        <taxon>Micromonosporales</taxon>
        <taxon>Micromonosporaceae</taxon>
        <taxon>Actinoplanes</taxon>
    </lineage>
</organism>
<proteinExistence type="predicted"/>
<evidence type="ECO:0000256" key="1">
    <source>
        <dbReference type="ARBA" id="ARBA00004651"/>
    </source>
</evidence>
<feature type="transmembrane region" description="Helical" evidence="7">
    <location>
        <begin position="86"/>
        <end position="106"/>
    </location>
</feature>
<feature type="transmembrane region" description="Helical" evidence="7">
    <location>
        <begin position="352"/>
        <end position="377"/>
    </location>
</feature>
<feature type="transmembrane region" description="Helical" evidence="7">
    <location>
        <begin position="383"/>
        <end position="404"/>
    </location>
</feature>
<dbReference type="Pfam" id="PF07690">
    <property type="entry name" value="MFS_1"/>
    <property type="match status" value="1"/>
</dbReference>
<dbReference type="PROSITE" id="PS50850">
    <property type="entry name" value="MFS"/>
    <property type="match status" value="1"/>
</dbReference>
<dbReference type="EMBL" id="CP006272">
    <property type="protein sequence ID" value="AGZ40085.1"/>
    <property type="molecule type" value="Genomic_DNA"/>
</dbReference>
<dbReference type="KEGG" id="afs:AFR_08980"/>
<keyword evidence="2" id="KW-0813">Transport</keyword>
<keyword evidence="10" id="KW-1185">Reference proteome</keyword>
<evidence type="ECO:0000256" key="2">
    <source>
        <dbReference type="ARBA" id="ARBA00022448"/>
    </source>
</evidence>
<dbReference type="OrthoDB" id="3177957at2"/>
<keyword evidence="6 7" id="KW-0472">Membrane</keyword>
<dbReference type="SUPFAM" id="SSF103473">
    <property type="entry name" value="MFS general substrate transporter"/>
    <property type="match status" value="1"/>
</dbReference>
<protein>
    <submittedName>
        <fullName evidence="9">Putative MFS transporter</fullName>
    </submittedName>
</protein>
<dbReference type="InterPro" id="IPR011701">
    <property type="entry name" value="MFS"/>
</dbReference>
<evidence type="ECO:0000313" key="9">
    <source>
        <dbReference type="EMBL" id="AGZ40085.1"/>
    </source>
</evidence>
<evidence type="ECO:0000256" key="6">
    <source>
        <dbReference type="ARBA" id="ARBA00023136"/>
    </source>
</evidence>
<keyword evidence="5 7" id="KW-1133">Transmembrane helix</keyword>
<sequence length="406" mass="41311">MTVTAAPRHERATSTRHGTGFWLIAAVFAVSMAFSTVPTPLYPIYQREDGFTPFTVTIVFAVYAVGVVTSLLLAGHISDWVGRRRVLLPALALEAVAAVLFLVWPALPGLLIARFVTGLGVGMITATATAYLLELHSAHKPNAGRGRFELVSAAANLGGLGAGTLVAGALAQFVDAPLRTPYLVFLVLLALSAVAVAATPETVIAPAVKPRYRPQRIRVAAADQAGYAVAAASAFAGFAVFGLFTSLAPSFVAGSLHHPGRLLAGVVVFLVFGAAAATQAASNALSPARRFTTGVVAQAAGLIVLGAGMQLSSLMLFLVGGAIAGGGAGLLFKSAVGAVAAMAAPEVRGEALAGLFLIAYLGLIGPALGLGIATRFLSATTAMLWFTGILLALLGATAATNRALRS</sequence>
<feature type="transmembrane region" description="Helical" evidence="7">
    <location>
        <begin position="112"/>
        <end position="133"/>
    </location>
</feature>
<gene>
    <name evidence="9" type="ORF">AFR_08980</name>
</gene>
<evidence type="ECO:0000313" key="10">
    <source>
        <dbReference type="Proteomes" id="UP000017746"/>
    </source>
</evidence>
<dbReference type="STRING" id="1246995.AFR_08980"/>
<dbReference type="Gene3D" id="1.20.1250.20">
    <property type="entry name" value="MFS general substrate transporter like domains"/>
    <property type="match status" value="1"/>
</dbReference>
<dbReference type="InterPro" id="IPR050171">
    <property type="entry name" value="MFS_Transporters"/>
</dbReference>
<dbReference type="PATRIC" id="fig|1246995.3.peg.1827"/>
<dbReference type="GO" id="GO:0005886">
    <property type="term" value="C:plasma membrane"/>
    <property type="evidence" value="ECO:0007669"/>
    <property type="project" value="UniProtKB-SubCell"/>
</dbReference>
<reference evidence="9 10" key="1">
    <citation type="journal article" date="2014" name="J. Biotechnol.">
        <title>Complete genome sequence of the actinobacterium Actinoplanes friuliensis HAG 010964, producer of the lipopeptide antibiotic friulimycin.</title>
        <authorList>
            <person name="Ruckert C."/>
            <person name="Szczepanowski R."/>
            <person name="Albersmeier A."/>
            <person name="Goesmann A."/>
            <person name="Fischer N."/>
            <person name="Steinkamper A."/>
            <person name="Puhler A."/>
            <person name="Biener R."/>
            <person name="Schwartz D."/>
            <person name="Kalinowski J."/>
        </authorList>
    </citation>
    <scope>NUCLEOTIDE SEQUENCE [LARGE SCALE GENOMIC DNA]</scope>
    <source>
        <strain evidence="9 10">DSM 7358</strain>
    </source>
</reference>
<feature type="transmembrane region" description="Helical" evidence="7">
    <location>
        <begin position="225"/>
        <end position="248"/>
    </location>
</feature>
<dbReference type="InterPro" id="IPR036259">
    <property type="entry name" value="MFS_trans_sf"/>
</dbReference>
<dbReference type="HOGENOM" id="CLU_038683_1_1_11"/>
<feature type="transmembrane region" description="Helical" evidence="7">
    <location>
        <begin position="154"/>
        <end position="174"/>
    </location>
</feature>
<evidence type="ECO:0000256" key="5">
    <source>
        <dbReference type="ARBA" id="ARBA00022989"/>
    </source>
</evidence>
<accession>U5VWK9</accession>
<dbReference type="Proteomes" id="UP000017746">
    <property type="component" value="Chromosome"/>
</dbReference>
<dbReference type="AlphaFoldDB" id="U5VWK9"/>
<name>U5VWK9_9ACTN</name>
<evidence type="ECO:0000259" key="8">
    <source>
        <dbReference type="PROSITE" id="PS50850"/>
    </source>
</evidence>